<dbReference type="RefSeq" id="WP_115851606.1">
    <property type="nucleotide sequence ID" value="NZ_QTUC01000001.1"/>
</dbReference>
<dbReference type="PANTHER" id="PTHR43283:SF11">
    <property type="entry name" value="BETA-LACTAMASE-RELATED DOMAIN-CONTAINING PROTEIN"/>
    <property type="match status" value="1"/>
</dbReference>
<keyword evidence="2" id="KW-0732">Signal</keyword>
<accession>A0A3D9V929</accession>
<dbReference type="Gene3D" id="3.40.710.10">
    <property type="entry name" value="DD-peptidase/beta-lactamase superfamily"/>
    <property type="match status" value="1"/>
</dbReference>
<sequence>MRRRAILAAAALTPAASLAGGFGPALAAPRPTGGGADGRLVYGTPEQAGLLPRYVARLRPAVESGLRPSPERPLYPGAVVLAARNGVIVEHAAVGDALRYASSTGEELPPEQRIPMRPDTIFDVASLSKLFTAVVAMQQVERGRLDLDAPVARYIPAFAAGGKQDVTVRQLMTHTAGLPAGLSLDPYPTREERLAAVFAVDLRYEPGTQYLYSDLSFIVVGAIVEQLTGQRLDEVVRAGVVEPLGLRDTMHNPPAELRPRIAPTEWQEGGRGLIWGEVHDRTSWLLGGTAGHAGVFSTAWDLAVFAQTILNGGRYGHARILRPETVAEMLTNGNPHLGPGAERGLGFQLAQYSYMGAMRTPDTYGHTGFTGTSLVVDPATRSFVILLSNRVHPTRAWSELGGIRRTVANELARAVPVRPLDGREAWFSGMRDASEARLTLPVPPAATPRRLSFAYWWDTEADYDVAYVETSTDGVTWTPLSLRLHGPGGRWDSDGTVSGYQGRRWYVARAVLPADARWVRWRYSTDAAYVGRGVYVDRVRITAAEGVLFDERRPADDARWLPDGFAKSAD</sequence>
<comment type="caution">
    <text evidence="4">The sequence shown here is derived from an EMBL/GenBank/DDBJ whole genome shotgun (WGS) entry which is preliminary data.</text>
</comment>
<dbReference type="EMBL" id="QTUC01000001">
    <property type="protein sequence ID" value="REF38288.1"/>
    <property type="molecule type" value="Genomic_DNA"/>
</dbReference>
<dbReference type="Pfam" id="PF00144">
    <property type="entry name" value="Beta-lactamase"/>
    <property type="match status" value="1"/>
</dbReference>
<dbReference type="OrthoDB" id="9809635at2"/>
<dbReference type="Proteomes" id="UP000256485">
    <property type="component" value="Unassembled WGS sequence"/>
</dbReference>
<dbReference type="GO" id="GO:0016787">
    <property type="term" value="F:hydrolase activity"/>
    <property type="evidence" value="ECO:0007669"/>
    <property type="project" value="UniProtKB-KW"/>
</dbReference>
<feature type="domain" description="Beta-lactamase-related" evidence="3">
    <location>
        <begin position="75"/>
        <end position="396"/>
    </location>
</feature>
<dbReference type="Pfam" id="PF20773">
    <property type="entry name" value="InhA-like_MAM"/>
    <property type="match status" value="1"/>
</dbReference>
<name>A0A3D9V929_THECX</name>
<evidence type="ECO:0000256" key="2">
    <source>
        <dbReference type="SAM" id="SignalP"/>
    </source>
</evidence>
<keyword evidence="5" id="KW-1185">Reference proteome</keyword>
<protein>
    <submittedName>
        <fullName evidence="4">CubicO group peptidase (Beta-lactamase class C family)</fullName>
    </submittedName>
</protein>
<dbReference type="SUPFAM" id="SSF56601">
    <property type="entry name" value="beta-lactamase/transpeptidase-like"/>
    <property type="match status" value="1"/>
</dbReference>
<dbReference type="PANTHER" id="PTHR43283">
    <property type="entry name" value="BETA-LACTAMASE-RELATED"/>
    <property type="match status" value="1"/>
</dbReference>
<dbReference type="AlphaFoldDB" id="A0A3D9V929"/>
<reference evidence="4 5" key="1">
    <citation type="submission" date="2018-08" db="EMBL/GenBank/DDBJ databases">
        <title>Sequencing the genomes of 1000 actinobacteria strains.</title>
        <authorList>
            <person name="Klenk H.-P."/>
        </authorList>
    </citation>
    <scope>NUCLEOTIDE SEQUENCE [LARGE SCALE GENOMIC DNA]</scope>
    <source>
        <strain evidence="4 5">DSM 22891</strain>
    </source>
</reference>
<dbReference type="InterPro" id="IPR001466">
    <property type="entry name" value="Beta-lactam-related"/>
</dbReference>
<feature type="signal peptide" evidence="2">
    <location>
        <begin position="1"/>
        <end position="27"/>
    </location>
</feature>
<evidence type="ECO:0000259" key="3">
    <source>
        <dbReference type="Pfam" id="PF00144"/>
    </source>
</evidence>
<organism evidence="4 5">
    <name type="scientific">Thermasporomyces composti</name>
    <dbReference type="NCBI Taxonomy" id="696763"/>
    <lineage>
        <taxon>Bacteria</taxon>
        <taxon>Bacillati</taxon>
        <taxon>Actinomycetota</taxon>
        <taxon>Actinomycetes</taxon>
        <taxon>Propionibacteriales</taxon>
        <taxon>Nocardioidaceae</taxon>
        <taxon>Thermasporomyces</taxon>
    </lineage>
</organism>
<evidence type="ECO:0000256" key="1">
    <source>
        <dbReference type="ARBA" id="ARBA00022801"/>
    </source>
</evidence>
<dbReference type="InterPro" id="IPR050789">
    <property type="entry name" value="Diverse_Enzym_Activities"/>
</dbReference>
<keyword evidence="1" id="KW-0378">Hydrolase</keyword>
<gene>
    <name evidence="4" type="ORF">DFJ64_3763</name>
</gene>
<proteinExistence type="predicted"/>
<evidence type="ECO:0000313" key="5">
    <source>
        <dbReference type="Proteomes" id="UP000256485"/>
    </source>
</evidence>
<dbReference type="InterPro" id="IPR012338">
    <property type="entry name" value="Beta-lactam/transpept-like"/>
</dbReference>
<feature type="chain" id="PRO_5017705259" evidence="2">
    <location>
        <begin position="28"/>
        <end position="570"/>
    </location>
</feature>
<evidence type="ECO:0000313" key="4">
    <source>
        <dbReference type="EMBL" id="REF38288.1"/>
    </source>
</evidence>